<dbReference type="EC" id="1.1.1.169" evidence="3 10"/>
<evidence type="ECO:0000256" key="9">
    <source>
        <dbReference type="ARBA" id="ARBA00048793"/>
    </source>
</evidence>
<dbReference type="AlphaFoldDB" id="A0AAC9ASU0"/>
<dbReference type="PANTHER" id="PTHR43765:SF2">
    <property type="entry name" value="2-DEHYDROPANTOATE 2-REDUCTASE"/>
    <property type="match status" value="1"/>
</dbReference>
<proteinExistence type="inferred from homology"/>
<dbReference type="SUPFAM" id="SSF51735">
    <property type="entry name" value="NAD(P)-binding Rossmann-fold domains"/>
    <property type="match status" value="1"/>
</dbReference>
<comment type="catalytic activity">
    <reaction evidence="9 10">
        <text>(R)-pantoate + NADP(+) = 2-dehydropantoate + NADPH + H(+)</text>
        <dbReference type="Rhea" id="RHEA:16233"/>
        <dbReference type="ChEBI" id="CHEBI:11561"/>
        <dbReference type="ChEBI" id="CHEBI:15378"/>
        <dbReference type="ChEBI" id="CHEBI:15980"/>
        <dbReference type="ChEBI" id="CHEBI:57783"/>
        <dbReference type="ChEBI" id="CHEBI:58349"/>
        <dbReference type="EC" id="1.1.1.169"/>
    </reaction>
</comment>
<evidence type="ECO:0000259" key="12">
    <source>
        <dbReference type="Pfam" id="PF08546"/>
    </source>
</evidence>
<dbReference type="InterPro" id="IPR013328">
    <property type="entry name" value="6PGD_dom2"/>
</dbReference>
<comment type="pathway">
    <text evidence="1 10">Cofactor biosynthesis; (R)-pantothenate biosynthesis; (R)-pantoate from 3-methyl-2-oxobutanoate: step 2/2.</text>
</comment>
<evidence type="ECO:0000256" key="2">
    <source>
        <dbReference type="ARBA" id="ARBA00007870"/>
    </source>
</evidence>
<dbReference type="PROSITE" id="PS51257">
    <property type="entry name" value="PROKAR_LIPOPROTEIN"/>
    <property type="match status" value="1"/>
</dbReference>
<dbReference type="KEGG" id="aak:AA2016_5449"/>
<evidence type="ECO:0000256" key="5">
    <source>
        <dbReference type="ARBA" id="ARBA00022655"/>
    </source>
</evidence>
<dbReference type="InterPro" id="IPR036291">
    <property type="entry name" value="NAD(P)-bd_dom_sf"/>
</dbReference>
<evidence type="ECO:0000313" key="13">
    <source>
        <dbReference type="EMBL" id="AMS44354.1"/>
    </source>
</evidence>
<dbReference type="GO" id="GO:0015940">
    <property type="term" value="P:pantothenate biosynthetic process"/>
    <property type="evidence" value="ECO:0007669"/>
    <property type="project" value="UniProtKB-KW"/>
</dbReference>
<evidence type="ECO:0000256" key="10">
    <source>
        <dbReference type="RuleBase" id="RU362068"/>
    </source>
</evidence>
<feature type="domain" description="Ketopantoate reductase N-terminal" evidence="11">
    <location>
        <begin position="8"/>
        <end position="159"/>
    </location>
</feature>
<dbReference type="NCBIfam" id="NF006083">
    <property type="entry name" value="PRK08229.1"/>
    <property type="match status" value="1"/>
</dbReference>
<keyword evidence="6 10" id="KW-0521">NADP</keyword>
<dbReference type="GO" id="GO:0050661">
    <property type="term" value="F:NADP binding"/>
    <property type="evidence" value="ECO:0007669"/>
    <property type="project" value="TreeGrafter"/>
</dbReference>
<evidence type="ECO:0000313" key="16">
    <source>
        <dbReference type="Proteomes" id="UP000577697"/>
    </source>
</evidence>
<dbReference type="Pfam" id="PF08546">
    <property type="entry name" value="ApbA_C"/>
    <property type="match status" value="1"/>
</dbReference>
<name>A0AAC9ASU0_AMIAI</name>
<dbReference type="GO" id="GO:0008677">
    <property type="term" value="F:2-dehydropantoate 2-reductase activity"/>
    <property type="evidence" value="ECO:0007669"/>
    <property type="project" value="UniProtKB-EC"/>
</dbReference>
<evidence type="ECO:0000256" key="3">
    <source>
        <dbReference type="ARBA" id="ARBA00013014"/>
    </source>
</evidence>
<dbReference type="InterPro" id="IPR013752">
    <property type="entry name" value="KPA_reductase"/>
</dbReference>
<dbReference type="EMBL" id="JACICB010000022">
    <property type="protein sequence ID" value="MBB3708734.1"/>
    <property type="molecule type" value="Genomic_DNA"/>
</dbReference>
<dbReference type="SUPFAM" id="SSF48179">
    <property type="entry name" value="6-phosphogluconate dehydrogenase C-terminal domain-like"/>
    <property type="match status" value="1"/>
</dbReference>
<dbReference type="PANTHER" id="PTHR43765">
    <property type="entry name" value="2-DEHYDROPANTOATE 2-REDUCTASE-RELATED"/>
    <property type="match status" value="1"/>
</dbReference>
<comment type="function">
    <text evidence="10">Catalyzes the NADPH-dependent reduction of ketopantoate into pantoic acid.</text>
</comment>
<keyword evidence="5 10" id="KW-0566">Pantothenate biosynthesis</keyword>
<evidence type="ECO:0000313" key="14">
    <source>
        <dbReference type="EMBL" id="MBB3708734.1"/>
    </source>
</evidence>
<dbReference type="RefSeq" id="WP_067965643.1">
    <property type="nucleotide sequence ID" value="NZ_CP015005.1"/>
</dbReference>
<comment type="similarity">
    <text evidence="2 10">Belongs to the ketopantoate reductase family.</text>
</comment>
<dbReference type="NCBIfam" id="TIGR00745">
    <property type="entry name" value="apbA_panE"/>
    <property type="match status" value="1"/>
</dbReference>
<reference evidence="13 15" key="1">
    <citation type="submission" date="2016-03" db="EMBL/GenBank/DDBJ databases">
        <title>Complete genome of Aminobacter aminovorans KCTC 2477.</title>
        <authorList>
            <person name="Kim K.M."/>
        </authorList>
    </citation>
    <scope>NUCLEOTIDE SEQUENCE [LARGE SCALE GENOMIC DNA]</scope>
    <source>
        <strain evidence="13 15">KCTC 2477</strain>
    </source>
</reference>
<dbReference type="InterPro" id="IPR013332">
    <property type="entry name" value="KPR_N"/>
</dbReference>
<reference evidence="14 16" key="2">
    <citation type="submission" date="2020-08" db="EMBL/GenBank/DDBJ databases">
        <title>Genomic Encyclopedia of Type Strains, Phase IV (KMG-IV): sequencing the most valuable type-strain genomes for metagenomic binning, comparative biology and taxonomic classification.</title>
        <authorList>
            <person name="Goeker M."/>
        </authorList>
    </citation>
    <scope>NUCLEOTIDE SEQUENCE [LARGE SCALE GENOMIC DNA]</scope>
    <source>
        <strain evidence="14 16">DSM 10368</strain>
    </source>
</reference>
<dbReference type="Gene3D" id="1.10.1040.10">
    <property type="entry name" value="N-(1-d-carboxylethyl)-l-norvaline Dehydrogenase, domain 2"/>
    <property type="match status" value="1"/>
</dbReference>
<evidence type="ECO:0000256" key="6">
    <source>
        <dbReference type="ARBA" id="ARBA00022857"/>
    </source>
</evidence>
<dbReference type="EMBL" id="CP015005">
    <property type="protein sequence ID" value="AMS44354.1"/>
    <property type="molecule type" value="Genomic_DNA"/>
</dbReference>
<dbReference type="InterPro" id="IPR003710">
    <property type="entry name" value="ApbA"/>
</dbReference>
<dbReference type="InterPro" id="IPR008927">
    <property type="entry name" value="6-PGluconate_DH-like_C_sf"/>
</dbReference>
<sequence length="339" mass="35461">MAKDHRMIVVAGAGSIGCHAGACLALAGRDVSLLARPRVTAAIKAGGLRVSDIDGFDRLLAAGAIAVTIDPSVLSHADVVLVAVKSGDTAAMAELVARHAPESAVVVSLQNGIDNAAKLRAALGRRRVVAGMVPFNVVQSAEGELPLRVHRASAGTVLIEAGDERLRELLDVEGFAVATHTDMPAVQWGKLLMNLNNALVALSGLPLAAQLADASWRRILAGQIDEALAAMKANGIVPAKAAAVPPALLPTVLRLPDWLFLRLARRMLAIDPTARSSMWEDLQRRRGTEIDALQGTILGLARKAGTPATLTERIVALVRDAEARGKGSPRLKPEQVAGS</sequence>
<evidence type="ECO:0000313" key="15">
    <source>
        <dbReference type="Proteomes" id="UP000075755"/>
    </source>
</evidence>
<dbReference type="Gene3D" id="3.40.50.720">
    <property type="entry name" value="NAD(P)-binding Rossmann-like Domain"/>
    <property type="match status" value="1"/>
</dbReference>
<dbReference type="GO" id="GO:0005737">
    <property type="term" value="C:cytoplasm"/>
    <property type="evidence" value="ECO:0007669"/>
    <property type="project" value="TreeGrafter"/>
</dbReference>
<keyword evidence="16" id="KW-1185">Reference proteome</keyword>
<dbReference type="InterPro" id="IPR050838">
    <property type="entry name" value="Ketopantoate_reductase"/>
</dbReference>
<evidence type="ECO:0000256" key="8">
    <source>
        <dbReference type="ARBA" id="ARBA00032024"/>
    </source>
</evidence>
<protein>
    <recommendedName>
        <fullName evidence="4 10">2-dehydropantoate 2-reductase</fullName>
        <ecNumber evidence="3 10">1.1.1.169</ecNumber>
    </recommendedName>
    <alternativeName>
        <fullName evidence="8 10">Ketopantoate reductase</fullName>
    </alternativeName>
</protein>
<accession>A0AAC9ASU0</accession>
<gene>
    <name evidence="13" type="ORF">AA2016_5449</name>
    <name evidence="14" type="ORF">FHS67_005074</name>
</gene>
<organism evidence="13 15">
    <name type="scientific">Aminobacter aminovorans</name>
    <name type="common">Chelatobacter heintzii</name>
    <dbReference type="NCBI Taxonomy" id="83263"/>
    <lineage>
        <taxon>Bacteria</taxon>
        <taxon>Pseudomonadati</taxon>
        <taxon>Pseudomonadota</taxon>
        <taxon>Alphaproteobacteria</taxon>
        <taxon>Hyphomicrobiales</taxon>
        <taxon>Phyllobacteriaceae</taxon>
        <taxon>Aminobacter</taxon>
    </lineage>
</organism>
<keyword evidence="7 10" id="KW-0560">Oxidoreductase</keyword>
<evidence type="ECO:0000259" key="11">
    <source>
        <dbReference type="Pfam" id="PF02558"/>
    </source>
</evidence>
<evidence type="ECO:0000256" key="1">
    <source>
        <dbReference type="ARBA" id="ARBA00004994"/>
    </source>
</evidence>
<dbReference type="Pfam" id="PF02558">
    <property type="entry name" value="ApbA"/>
    <property type="match status" value="1"/>
</dbReference>
<evidence type="ECO:0000256" key="4">
    <source>
        <dbReference type="ARBA" id="ARBA00019465"/>
    </source>
</evidence>
<dbReference type="Proteomes" id="UP000075755">
    <property type="component" value="Chromosome"/>
</dbReference>
<dbReference type="Proteomes" id="UP000577697">
    <property type="component" value="Unassembled WGS sequence"/>
</dbReference>
<evidence type="ECO:0000256" key="7">
    <source>
        <dbReference type="ARBA" id="ARBA00023002"/>
    </source>
</evidence>
<feature type="domain" description="Ketopantoate reductase C-terminal" evidence="12">
    <location>
        <begin position="185"/>
        <end position="321"/>
    </location>
</feature>